<evidence type="ECO:0000313" key="2">
    <source>
        <dbReference type="Proteomes" id="UP000734854"/>
    </source>
</evidence>
<evidence type="ECO:0000313" key="1">
    <source>
        <dbReference type="EMBL" id="KAG6505826.1"/>
    </source>
</evidence>
<protein>
    <submittedName>
        <fullName evidence="1">Uncharacterized protein</fullName>
    </submittedName>
</protein>
<reference evidence="1 2" key="1">
    <citation type="submission" date="2020-08" db="EMBL/GenBank/DDBJ databases">
        <title>Plant Genome Project.</title>
        <authorList>
            <person name="Zhang R.-G."/>
        </authorList>
    </citation>
    <scope>NUCLEOTIDE SEQUENCE [LARGE SCALE GENOMIC DNA]</scope>
    <source>
        <tissue evidence="1">Rhizome</tissue>
    </source>
</reference>
<gene>
    <name evidence="1" type="ORF">ZIOFF_038192</name>
</gene>
<dbReference type="EMBL" id="JACMSC010000010">
    <property type="protein sequence ID" value="KAG6505826.1"/>
    <property type="molecule type" value="Genomic_DNA"/>
</dbReference>
<dbReference type="Proteomes" id="UP000734854">
    <property type="component" value="Unassembled WGS sequence"/>
</dbReference>
<sequence>MSTSFFDLNLSSSQQITASNEDMYEASIFLKGGKYISIGSGIGNSLHPLALVLWHLLATGTNAIW</sequence>
<proteinExistence type="predicted"/>
<keyword evidence="2" id="KW-1185">Reference proteome</keyword>
<organism evidence="1 2">
    <name type="scientific">Zingiber officinale</name>
    <name type="common">Ginger</name>
    <name type="synonym">Amomum zingiber</name>
    <dbReference type="NCBI Taxonomy" id="94328"/>
    <lineage>
        <taxon>Eukaryota</taxon>
        <taxon>Viridiplantae</taxon>
        <taxon>Streptophyta</taxon>
        <taxon>Embryophyta</taxon>
        <taxon>Tracheophyta</taxon>
        <taxon>Spermatophyta</taxon>
        <taxon>Magnoliopsida</taxon>
        <taxon>Liliopsida</taxon>
        <taxon>Zingiberales</taxon>
        <taxon>Zingiberaceae</taxon>
        <taxon>Zingiber</taxon>
    </lineage>
</organism>
<name>A0A8J5L9T7_ZINOF</name>
<accession>A0A8J5L9T7</accession>
<dbReference type="AlphaFoldDB" id="A0A8J5L9T7"/>
<comment type="caution">
    <text evidence="1">The sequence shown here is derived from an EMBL/GenBank/DDBJ whole genome shotgun (WGS) entry which is preliminary data.</text>
</comment>